<dbReference type="SUPFAM" id="SSF46689">
    <property type="entry name" value="Homeodomain-like"/>
    <property type="match status" value="1"/>
</dbReference>
<dbReference type="GO" id="GO:0000981">
    <property type="term" value="F:DNA-binding transcription factor activity, RNA polymerase II-specific"/>
    <property type="evidence" value="ECO:0007669"/>
    <property type="project" value="InterPro"/>
</dbReference>
<dbReference type="InterPro" id="IPR050649">
    <property type="entry name" value="Paired_Homeobox_TFs"/>
</dbReference>
<evidence type="ECO:0000256" key="4">
    <source>
        <dbReference type="ARBA" id="ARBA00023242"/>
    </source>
</evidence>
<dbReference type="EMBL" id="CAJOBA010004360">
    <property type="protein sequence ID" value="CAF3710901.1"/>
    <property type="molecule type" value="Genomic_DNA"/>
</dbReference>
<comment type="caution">
    <text evidence="8">The sequence shown here is derived from an EMBL/GenBank/DDBJ whole genome shotgun (WGS) entry which is preliminary data.</text>
</comment>
<keyword evidence="3 5" id="KW-0371">Homeobox</keyword>
<dbReference type="PROSITE" id="PS00027">
    <property type="entry name" value="HOMEOBOX_1"/>
    <property type="match status" value="1"/>
</dbReference>
<evidence type="ECO:0000313" key="9">
    <source>
        <dbReference type="EMBL" id="CAF3710901.1"/>
    </source>
</evidence>
<gene>
    <name evidence="8" type="ORF">OVA965_LOCUS11333</name>
    <name evidence="9" type="ORF">TMI583_LOCUS11335</name>
</gene>
<dbReference type="PANTHER" id="PTHR24329:SF543">
    <property type="entry name" value="FI01017P-RELATED"/>
    <property type="match status" value="1"/>
</dbReference>
<evidence type="ECO:0000313" key="10">
    <source>
        <dbReference type="Proteomes" id="UP000677228"/>
    </source>
</evidence>
<dbReference type="GO" id="GO:0005634">
    <property type="term" value="C:nucleus"/>
    <property type="evidence" value="ECO:0007669"/>
    <property type="project" value="UniProtKB-SubCell"/>
</dbReference>
<dbReference type="Proteomes" id="UP000682733">
    <property type="component" value="Unassembled WGS sequence"/>
</dbReference>
<name>A0A8S2DJK8_9BILA</name>
<feature type="domain" description="Homeobox" evidence="7">
    <location>
        <begin position="130"/>
        <end position="190"/>
    </location>
</feature>
<dbReference type="Pfam" id="PF00046">
    <property type="entry name" value="Homeodomain"/>
    <property type="match status" value="1"/>
</dbReference>
<dbReference type="AlphaFoldDB" id="A0A8S2DJK8"/>
<proteinExistence type="predicted"/>
<evidence type="ECO:0000256" key="2">
    <source>
        <dbReference type="ARBA" id="ARBA00023125"/>
    </source>
</evidence>
<accession>A0A8S2DJK8</accession>
<keyword evidence="2 5" id="KW-0238">DNA-binding</keyword>
<evidence type="ECO:0000259" key="7">
    <source>
        <dbReference type="PROSITE" id="PS50071"/>
    </source>
</evidence>
<dbReference type="GO" id="GO:0000977">
    <property type="term" value="F:RNA polymerase II transcription regulatory region sequence-specific DNA binding"/>
    <property type="evidence" value="ECO:0007669"/>
    <property type="project" value="TreeGrafter"/>
</dbReference>
<organism evidence="8 10">
    <name type="scientific">Didymodactylos carnosus</name>
    <dbReference type="NCBI Taxonomy" id="1234261"/>
    <lineage>
        <taxon>Eukaryota</taxon>
        <taxon>Metazoa</taxon>
        <taxon>Spiralia</taxon>
        <taxon>Gnathifera</taxon>
        <taxon>Rotifera</taxon>
        <taxon>Eurotatoria</taxon>
        <taxon>Bdelloidea</taxon>
        <taxon>Philodinida</taxon>
        <taxon>Philodinidae</taxon>
        <taxon>Didymodactylos</taxon>
    </lineage>
</organism>
<feature type="DNA-binding region" description="Homeobox" evidence="5">
    <location>
        <begin position="132"/>
        <end position="191"/>
    </location>
</feature>
<dbReference type="PANTHER" id="PTHR24329">
    <property type="entry name" value="HOMEOBOX PROTEIN ARISTALESS"/>
    <property type="match status" value="1"/>
</dbReference>
<dbReference type="CDD" id="cd00086">
    <property type="entry name" value="homeodomain"/>
    <property type="match status" value="1"/>
</dbReference>
<reference evidence="8" key="1">
    <citation type="submission" date="2021-02" db="EMBL/GenBank/DDBJ databases">
        <authorList>
            <person name="Nowell W R."/>
        </authorList>
    </citation>
    <scope>NUCLEOTIDE SEQUENCE</scope>
</reference>
<feature type="non-terminal residue" evidence="8">
    <location>
        <position position="1"/>
    </location>
</feature>
<sequence>DKTMMDSYFLPFDTVGAALAAGFDTTYNPYSSTDFSTCTAQFSAAAAANSTNNQFRTYHSSAASAAASMYRTSFTAGLPHRHPNLYSATMQKKLSAYATFVFKGLQSYKMFGSQTLSDAFNNASSMDNKRKQRRIRTTFTSIQLRELEKAFQQTHYPDVYTREEIAMRSDLTEARVQVWFQNRRAKFRKQERQKQPITTDTDAKSKSITTITNKTVKTVNECKKHTACSKESSKWHGENEQKSIIDMNNKTALNSTKVKDVIRSDIYIPDNIVDDTCYSSNNEMKYFS</sequence>
<dbReference type="PROSITE" id="PS50071">
    <property type="entry name" value="HOMEOBOX_2"/>
    <property type="match status" value="1"/>
</dbReference>
<keyword evidence="4 5" id="KW-0539">Nucleus</keyword>
<evidence type="ECO:0000256" key="6">
    <source>
        <dbReference type="RuleBase" id="RU000682"/>
    </source>
</evidence>
<evidence type="ECO:0000256" key="1">
    <source>
        <dbReference type="ARBA" id="ARBA00004123"/>
    </source>
</evidence>
<dbReference type="InterPro" id="IPR017970">
    <property type="entry name" value="Homeobox_CS"/>
</dbReference>
<dbReference type="EMBL" id="CAJNOK010004355">
    <property type="protein sequence ID" value="CAF0934975.1"/>
    <property type="molecule type" value="Genomic_DNA"/>
</dbReference>
<evidence type="ECO:0000256" key="5">
    <source>
        <dbReference type="PROSITE-ProRule" id="PRU00108"/>
    </source>
</evidence>
<dbReference type="Proteomes" id="UP000677228">
    <property type="component" value="Unassembled WGS sequence"/>
</dbReference>
<evidence type="ECO:0000256" key="3">
    <source>
        <dbReference type="ARBA" id="ARBA00023155"/>
    </source>
</evidence>
<evidence type="ECO:0000313" key="8">
    <source>
        <dbReference type="EMBL" id="CAF0934975.1"/>
    </source>
</evidence>
<dbReference type="Gene3D" id="1.10.10.60">
    <property type="entry name" value="Homeodomain-like"/>
    <property type="match status" value="1"/>
</dbReference>
<dbReference type="SMART" id="SM00389">
    <property type="entry name" value="HOX"/>
    <property type="match status" value="1"/>
</dbReference>
<protein>
    <recommendedName>
        <fullName evidence="7">Homeobox domain-containing protein</fullName>
    </recommendedName>
</protein>
<dbReference type="FunFam" id="1.10.10.60:FF:000679">
    <property type="entry name" value="Homeobox protein aristaless"/>
    <property type="match status" value="1"/>
</dbReference>
<dbReference type="InterPro" id="IPR001356">
    <property type="entry name" value="HD"/>
</dbReference>
<comment type="subcellular location">
    <subcellularLocation>
        <location evidence="1 5 6">Nucleus</location>
    </subcellularLocation>
</comment>
<dbReference type="InterPro" id="IPR009057">
    <property type="entry name" value="Homeodomain-like_sf"/>
</dbReference>